<dbReference type="InParanoid" id="C7PYA4"/>
<dbReference type="EMBL" id="CP001700">
    <property type="protein sequence ID" value="ACU75394.1"/>
    <property type="molecule type" value="Genomic_DNA"/>
</dbReference>
<proteinExistence type="predicted"/>
<reference evidence="2 3" key="1">
    <citation type="journal article" date="2009" name="Stand. Genomic Sci.">
        <title>Complete genome sequence of Catenulispora acidiphila type strain (ID 139908).</title>
        <authorList>
            <person name="Copeland A."/>
            <person name="Lapidus A."/>
            <person name="Glavina Del Rio T."/>
            <person name="Nolan M."/>
            <person name="Lucas S."/>
            <person name="Chen F."/>
            <person name="Tice H."/>
            <person name="Cheng J.F."/>
            <person name="Bruce D."/>
            <person name="Goodwin L."/>
            <person name="Pitluck S."/>
            <person name="Mikhailova N."/>
            <person name="Pati A."/>
            <person name="Ivanova N."/>
            <person name="Mavromatis K."/>
            <person name="Chen A."/>
            <person name="Palaniappan K."/>
            <person name="Chain P."/>
            <person name="Land M."/>
            <person name="Hauser L."/>
            <person name="Chang Y.J."/>
            <person name="Jeffries C.D."/>
            <person name="Chertkov O."/>
            <person name="Brettin T."/>
            <person name="Detter J.C."/>
            <person name="Han C."/>
            <person name="Ali Z."/>
            <person name="Tindall B.J."/>
            <person name="Goker M."/>
            <person name="Bristow J."/>
            <person name="Eisen J.A."/>
            <person name="Markowitz V."/>
            <person name="Hugenholtz P."/>
            <person name="Kyrpides N.C."/>
            <person name="Klenk H.P."/>
        </authorList>
    </citation>
    <scope>NUCLEOTIDE SEQUENCE [LARGE SCALE GENOMIC DNA]</scope>
    <source>
        <strain evidence="3">DSM 44928 / JCM 14897 / NBRC 102108 / NRRL B-24433 / ID139908</strain>
    </source>
</reference>
<evidence type="ECO:0000313" key="2">
    <source>
        <dbReference type="EMBL" id="ACU75394.1"/>
    </source>
</evidence>
<dbReference type="Proteomes" id="UP000000851">
    <property type="component" value="Chromosome"/>
</dbReference>
<evidence type="ECO:0000256" key="1">
    <source>
        <dbReference type="SAM" id="MobiDB-lite"/>
    </source>
</evidence>
<organism evidence="2 3">
    <name type="scientific">Catenulispora acidiphila (strain DSM 44928 / JCM 14897 / NBRC 102108 / NRRL B-24433 / ID139908)</name>
    <dbReference type="NCBI Taxonomy" id="479433"/>
    <lineage>
        <taxon>Bacteria</taxon>
        <taxon>Bacillati</taxon>
        <taxon>Actinomycetota</taxon>
        <taxon>Actinomycetes</taxon>
        <taxon>Catenulisporales</taxon>
        <taxon>Catenulisporaceae</taxon>
        <taxon>Catenulispora</taxon>
    </lineage>
</organism>
<dbReference type="HOGENOM" id="CLU_142819_4_0_11"/>
<feature type="compositionally biased region" description="Polar residues" evidence="1">
    <location>
        <begin position="81"/>
        <end position="92"/>
    </location>
</feature>
<dbReference type="AlphaFoldDB" id="C7PYA4"/>
<sequence precursor="true">MKRTLTLATGLAVGYVAGTKAGREKYELIKQKAHEVSEQPAVVDLRENLQERVGTASKAVAAKVADASSELTKKLHGASHEVSSTPAKSVTPTLGKYEQL</sequence>
<dbReference type="RefSeq" id="WP_015795123.1">
    <property type="nucleotide sequence ID" value="NC_013131.1"/>
</dbReference>
<accession>C7PYA4</accession>
<keyword evidence="3" id="KW-1185">Reference proteome</keyword>
<name>C7PYA4_CATAD</name>
<dbReference type="STRING" id="479433.Caci_6546"/>
<evidence type="ECO:0000313" key="3">
    <source>
        <dbReference type="Proteomes" id="UP000000851"/>
    </source>
</evidence>
<dbReference type="KEGG" id="cai:Caci_6546"/>
<dbReference type="OrthoDB" id="5125216at2"/>
<protein>
    <submittedName>
        <fullName evidence="2">Uncharacterized protein</fullName>
    </submittedName>
</protein>
<gene>
    <name evidence="2" type="ordered locus">Caci_6546</name>
</gene>
<feature type="region of interest" description="Disordered" evidence="1">
    <location>
        <begin position="75"/>
        <end position="100"/>
    </location>
</feature>